<reference evidence="2" key="1">
    <citation type="submission" date="2009-10" db="EMBL/GenBank/DDBJ databases">
        <title>Complete sequence of Bacillus selenitireducens MLS10.</title>
        <authorList>
            <consortium name="US DOE Joint Genome Institute"/>
            <person name="Lucas S."/>
            <person name="Copeland A."/>
            <person name="Lapidus A."/>
            <person name="Glavina del Rio T."/>
            <person name="Dalin E."/>
            <person name="Tice H."/>
            <person name="Bruce D."/>
            <person name="Goodwin L."/>
            <person name="Pitluck S."/>
            <person name="Sims D."/>
            <person name="Brettin T."/>
            <person name="Detter J.C."/>
            <person name="Han C."/>
            <person name="Larimer F."/>
            <person name="Land M."/>
            <person name="Hauser L."/>
            <person name="Kyrpides N."/>
            <person name="Ovchinnikova G."/>
            <person name="Stolz J."/>
        </authorList>
    </citation>
    <scope>NUCLEOTIDE SEQUENCE [LARGE SCALE GENOMIC DNA]</scope>
    <source>
        <strain evidence="2">MLS10</strain>
    </source>
</reference>
<dbReference type="KEGG" id="bse:Bsel_0665"/>
<evidence type="ECO:0008006" key="4">
    <source>
        <dbReference type="Google" id="ProtNLM"/>
    </source>
</evidence>
<accession>D6XYP2</accession>
<proteinExistence type="predicted"/>
<dbReference type="InterPro" id="IPR025616">
    <property type="entry name" value="YpjP"/>
</dbReference>
<keyword evidence="3" id="KW-1185">Reference proteome</keyword>
<feature type="compositionally biased region" description="Low complexity" evidence="1">
    <location>
        <begin position="33"/>
        <end position="43"/>
    </location>
</feature>
<protein>
    <recommendedName>
        <fullName evidence="4">YpjP-like protein</fullName>
    </recommendedName>
</protein>
<evidence type="ECO:0000313" key="3">
    <source>
        <dbReference type="Proteomes" id="UP000000271"/>
    </source>
</evidence>
<feature type="compositionally biased region" description="Acidic residues" evidence="1">
    <location>
        <begin position="61"/>
        <end position="73"/>
    </location>
</feature>
<dbReference type="EMBL" id="CP001791">
    <property type="protein sequence ID" value="ADH98200.1"/>
    <property type="molecule type" value="Genomic_DNA"/>
</dbReference>
<dbReference type="STRING" id="439292.Bsel_0665"/>
<dbReference type="AlphaFoldDB" id="D6XYP2"/>
<dbReference type="HOGENOM" id="CLU_117995_0_0_9"/>
<name>D6XYP2_BACIE</name>
<evidence type="ECO:0000313" key="2">
    <source>
        <dbReference type="EMBL" id="ADH98200.1"/>
    </source>
</evidence>
<dbReference type="Pfam" id="PF14005">
    <property type="entry name" value="YpjP"/>
    <property type="match status" value="1"/>
</dbReference>
<evidence type="ECO:0000256" key="1">
    <source>
        <dbReference type="SAM" id="MobiDB-lite"/>
    </source>
</evidence>
<dbReference type="RefSeq" id="WP_013171629.1">
    <property type="nucleotide sequence ID" value="NC_014219.1"/>
</dbReference>
<gene>
    <name evidence="2" type="ordered locus">Bsel_0665</name>
</gene>
<organism evidence="2 3">
    <name type="scientific">Bacillus selenitireducens (strain ATCC 700615 / DSM 15326 / MLS10)</name>
    <dbReference type="NCBI Taxonomy" id="439292"/>
    <lineage>
        <taxon>Bacteria</taxon>
        <taxon>Bacillati</taxon>
        <taxon>Bacillota</taxon>
        <taxon>Bacilli</taxon>
        <taxon>Bacillales</taxon>
        <taxon>Bacillaceae</taxon>
        <taxon>Salisediminibacterium</taxon>
    </lineage>
</organism>
<sequence>MMKLYLRRLWVVMIAILTLGLYIPEWTVDAEESQPGSESGSSTSDEELQDIAEAFAGVSDSSEDDADDDEGEETDFLSLFTEQAKEQTIHKLGPRISNKIESEVFDSIFPVMEEVIESYISKLPDDQVPYLVIDEQKASYDGEKIFHIHDANSDEDVLRFHVRKDLKPKQGYWFNFHYHDKEDDFETHHEIGDVYWDKNTPPKWMTH</sequence>
<dbReference type="eggNOG" id="ENOG502ZV7K">
    <property type="taxonomic scope" value="Bacteria"/>
</dbReference>
<dbReference type="Proteomes" id="UP000000271">
    <property type="component" value="Chromosome"/>
</dbReference>
<feature type="region of interest" description="Disordered" evidence="1">
    <location>
        <begin position="31"/>
        <end position="73"/>
    </location>
</feature>